<feature type="region of interest" description="Disordered" evidence="1">
    <location>
        <begin position="1"/>
        <end position="105"/>
    </location>
</feature>
<dbReference type="Proteomes" id="UP000823388">
    <property type="component" value="Chromosome 2K"/>
</dbReference>
<dbReference type="EMBL" id="CM029039">
    <property type="protein sequence ID" value="KAG2646882.1"/>
    <property type="molecule type" value="Genomic_DNA"/>
</dbReference>
<evidence type="ECO:0000256" key="1">
    <source>
        <dbReference type="SAM" id="MobiDB-lite"/>
    </source>
</evidence>
<organism evidence="2 3">
    <name type="scientific">Panicum virgatum</name>
    <name type="common">Blackwell switchgrass</name>
    <dbReference type="NCBI Taxonomy" id="38727"/>
    <lineage>
        <taxon>Eukaryota</taxon>
        <taxon>Viridiplantae</taxon>
        <taxon>Streptophyta</taxon>
        <taxon>Embryophyta</taxon>
        <taxon>Tracheophyta</taxon>
        <taxon>Spermatophyta</taxon>
        <taxon>Magnoliopsida</taxon>
        <taxon>Liliopsida</taxon>
        <taxon>Poales</taxon>
        <taxon>Poaceae</taxon>
        <taxon>PACMAD clade</taxon>
        <taxon>Panicoideae</taxon>
        <taxon>Panicodae</taxon>
        <taxon>Paniceae</taxon>
        <taxon>Panicinae</taxon>
        <taxon>Panicum</taxon>
        <taxon>Panicum sect. Hiantes</taxon>
    </lineage>
</organism>
<protein>
    <submittedName>
        <fullName evidence="2">Uncharacterized protein</fullName>
    </submittedName>
</protein>
<feature type="compositionally biased region" description="Acidic residues" evidence="1">
    <location>
        <begin position="83"/>
        <end position="99"/>
    </location>
</feature>
<accession>A0A8T0WDW7</accession>
<dbReference type="AlphaFoldDB" id="A0A8T0WDW7"/>
<feature type="compositionally biased region" description="Low complexity" evidence="1">
    <location>
        <begin position="48"/>
        <end position="58"/>
    </location>
</feature>
<evidence type="ECO:0000313" key="3">
    <source>
        <dbReference type="Proteomes" id="UP000823388"/>
    </source>
</evidence>
<comment type="caution">
    <text evidence="2">The sequence shown here is derived from an EMBL/GenBank/DDBJ whole genome shotgun (WGS) entry which is preliminary data.</text>
</comment>
<gene>
    <name evidence="2" type="ORF">PVAP13_2KG548800</name>
</gene>
<sequence>MAAEGKAPSLAEEYSLPPQEVQLQNPSEEKSAASTVAEVVPEKSAETPPANEATVVVEETSETPEVKEASEEPEAEASPAAEESSEAAEESSDAADETADEKPEIMLQQIFVSQQQIKQDIASRAMLNIIGV</sequence>
<evidence type="ECO:0000313" key="2">
    <source>
        <dbReference type="EMBL" id="KAG2646882.1"/>
    </source>
</evidence>
<reference evidence="2" key="1">
    <citation type="submission" date="2020-05" db="EMBL/GenBank/DDBJ databases">
        <title>WGS assembly of Panicum virgatum.</title>
        <authorList>
            <person name="Lovell J.T."/>
            <person name="Jenkins J."/>
            <person name="Shu S."/>
            <person name="Juenger T.E."/>
            <person name="Schmutz J."/>
        </authorList>
    </citation>
    <scope>NUCLEOTIDE SEQUENCE</scope>
    <source>
        <strain evidence="2">AP13</strain>
    </source>
</reference>
<keyword evidence="3" id="KW-1185">Reference proteome</keyword>
<name>A0A8T0WDW7_PANVG</name>
<proteinExistence type="predicted"/>